<keyword evidence="2" id="KW-0436">Ligase</keyword>
<dbReference type="PIRSF" id="PIRSF037246">
    <property type="entry name" value="UCP037246"/>
    <property type="match status" value="1"/>
</dbReference>
<dbReference type="GO" id="GO:0006355">
    <property type="term" value="P:regulation of DNA-templated transcription"/>
    <property type="evidence" value="ECO:0007669"/>
    <property type="project" value="InterPro"/>
</dbReference>
<dbReference type="RefSeq" id="WP_043031998.1">
    <property type="nucleotide sequence ID" value="NZ_JXSU01000007.1"/>
</dbReference>
<dbReference type="GO" id="GO:0004812">
    <property type="term" value="F:aminoacyl-tRNA ligase activity"/>
    <property type="evidence" value="ECO:0007669"/>
    <property type="project" value="UniProtKB-KW"/>
</dbReference>
<dbReference type="Gene3D" id="2.30.31.70">
    <property type="match status" value="1"/>
</dbReference>
<dbReference type="HOGENOM" id="CLU_180137_0_0_9"/>
<sequence>MADIKFEIKETLGVVSESAKGWTKELNLISWNKRDPKYDLRDWGPEHEKMGKGVTLTKEELKELRKILNKMEL</sequence>
<evidence type="ECO:0000259" key="1">
    <source>
        <dbReference type="Pfam" id="PF02229"/>
    </source>
</evidence>
<dbReference type="Pfam" id="PF02229">
    <property type="entry name" value="PC4"/>
    <property type="match status" value="1"/>
</dbReference>
<evidence type="ECO:0000313" key="3">
    <source>
        <dbReference type="Proteomes" id="UP000032250"/>
    </source>
</evidence>
<dbReference type="EMBL" id="JXSU01000007">
    <property type="protein sequence ID" value="KIS24001.1"/>
    <property type="molecule type" value="Genomic_DNA"/>
</dbReference>
<protein>
    <submittedName>
        <fullName evidence="2">Seryl-tRNA synthetase</fullName>
    </submittedName>
</protein>
<dbReference type="OrthoDB" id="7067273at2"/>
<gene>
    <name evidence="2" type="ORF">N495_10505</name>
</gene>
<dbReference type="PATRIC" id="fig|1379739.3.peg.2468"/>
<evidence type="ECO:0000313" key="2">
    <source>
        <dbReference type="EMBL" id="KIS24001.1"/>
    </source>
</evidence>
<accession>A0A0D1BZ00</accession>
<reference evidence="2 3" key="1">
    <citation type="submission" date="2014-06" db="EMBL/GenBank/DDBJ databases">
        <title>Genome characterization of distinct group I Clostridium botulinum lineages.</title>
        <authorList>
            <person name="Giordani F."/>
            <person name="Anselmo A."/>
            <person name="Fillo S."/>
            <person name="Palozzi A.M."/>
            <person name="Fortunato A."/>
            <person name="Gentile B."/>
            <person name="Ciammaruconi A."/>
            <person name="Anniballi F."/>
            <person name="De Medici D."/>
            <person name="Lista F."/>
        </authorList>
    </citation>
    <scope>NUCLEOTIDE SEQUENCE [LARGE SCALE GENOMIC DNA]</scope>
    <source>
        <strain evidence="2 3">B2 450</strain>
    </source>
</reference>
<keyword evidence="2" id="KW-0030">Aminoacyl-tRNA synthetase</keyword>
<dbReference type="AlphaFoldDB" id="A0A0D1BZ00"/>
<organism evidence="2 3">
    <name type="scientific">Clostridium botulinum B2 450</name>
    <dbReference type="NCBI Taxonomy" id="1379739"/>
    <lineage>
        <taxon>Bacteria</taxon>
        <taxon>Bacillati</taxon>
        <taxon>Bacillota</taxon>
        <taxon>Clostridia</taxon>
        <taxon>Eubacteriales</taxon>
        <taxon>Clostridiaceae</taxon>
        <taxon>Clostridium</taxon>
    </lineage>
</organism>
<dbReference type="InterPro" id="IPR017154">
    <property type="entry name" value="PC4-like"/>
</dbReference>
<feature type="domain" description="Transcriptional coactivator p15 (PC4) C-terminal" evidence="1">
    <location>
        <begin position="19"/>
        <end position="67"/>
    </location>
</feature>
<comment type="caution">
    <text evidence="2">The sequence shown here is derived from an EMBL/GenBank/DDBJ whole genome shotgun (WGS) entry which is preliminary data.</text>
</comment>
<dbReference type="GO" id="GO:0003677">
    <property type="term" value="F:DNA binding"/>
    <property type="evidence" value="ECO:0007669"/>
    <property type="project" value="InterPro"/>
</dbReference>
<proteinExistence type="predicted"/>
<name>A0A0D1BZ00_CLOBO</name>
<dbReference type="InterPro" id="IPR003173">
    <property type="entry name" value="PC4_C"/>
</dbReference>
<dbReference type="Proteomes" id="UP000032250">
    <property type="component" value="Unassembled WGS sequence"/>
</dbReference>